<proteinExistence type="predicted"/>
<organism evidence="2">
    <name type="scientific">Diabrotica virgifera virgifera</name>
    <name type="common">western corn rootworm</name>
    <dbReference type="NCBI Taxonomy" id="50390"/>
    <lineage>
        <taxon>Eukaryota</taxon>
        <taxon>Metazoa</taxon>
        <taxon>Ecdysozoa</taxon>
        <taxon>Arthropoda</taxon>
        <taxon>Hexapoda</taxon>
        <taxon>Insecta</taxon>
        <taxon>Pterygota</taxon>
        <taxon>Neoptera</taxon>
        <taxon>Endopterygota</taxon>
        <taxon>Coleoptera</taxon>
        <taxon>Polyphaga</taxon>
        <taxon>Cucujiformia</taxon>
        <taxon>Chrysomeloidea</taxon>
        <taxon>Chrysomelidae</taxon>
        <taxon>Galerucinae</taxon>
        <taxon>Diabroticina</taxon>
        <taxon>Diabroticites</taxon>
        <taxon>Diabrotica</taxon>
    </lineage>
</organism>
<dbReference type="RefSeq" id="XP_028142989.1">
    <property type="nucleotide sequence ID" value="XM_028287188.1"/>
</dbReference>
<gene>
    <name evidence="2" type="primary">LOC114336807</name>
</gene>
<evidence type="ECO:0000256" key="1">
    <source>
        <dbReference type="SAM" id="SignalP"/>
    </source>
</evidence>
<dbReference type="AlphaFoldDB" id="A0A6P7G210"/>
<sequence>MLKIASLVLIISIIAPLVIGGQDSAIEWRPFNGLPDDRAIVIQIQTEYTPTIYIGLAHVVDNAAQSEAYLPVNLVEGFDYANVTLNDKSYLVKENLQILCLKNPTYLVWKSTRAENFDDLLHSSTFAPIVAGWEANSILGYNATVYMGVGHLPVLGGNNVGKVYHGLPETHNGRKDGSLYIDRTGISDEYKSTGGNFIVALYNK</sequence>
<keyword evidence="1" id="KW-0732">Signal</keyword>
<name>A0A6P7G210_DIAVI</name>
<feature type="chain" id="PRO_5027753733" evidence="1">
    <location>
        <begin position="21"/>
        <end position="204"/>
    </location>
</feature>
<feature type="signal peptide" evidence="1">
    <location>
        <begin position="1"/>
        <end position="20"/>
    </location>
</feature>
<evidence type="ECO:0000313" key="2">
    <source>
        <dbReference type="RefSeq" id="XP_028142989.1"/>
    </source>
</evidence>
<reference evidence="2" key="1">
    <citation type="submission" date="2025-08" db="UniProtKB">
        <authorList>
            <consortium name="RefSeq"/>
        </authorList>
    </citation>
    <scope>IDENTIFICATION</scope>
    <source>
        <tissue evidence="2">Whole insect</tissue>
    </source>
</reference>
<accession>A0A6P7G210</accession>
<protein>
    <submittedName>
        <fullName evidence="2">Uncharacterized protein LOC114336807 isoform X2</fullName>
    </submittedName>
</protein>
<dbReference type="InParanoid" id="A0A6P7G210"/>